<keyword evidence="4" id="KW-1185">Reference proteome</keyword>
<dbReference type="Gene3D" id="3.10.450.50">
    <property type="match status" value="1"/>
</dbReference>
<dbReference type="InterPro" id="IPR018222">
    <property type="entry name" value="Nuclear_transport_factor_2_euk"/>
</dbReference>
<keyword evidence="1" id="KW-0813">Transport</keyword>
<reference evidence="3 4" key="1">
    <citation type="journal article" date="2020" name="IScience">
        <title>Genome Sequencing of the Endangered Kingdonia uniflora (Circaeasteraceae, Ranunculales) Reveals Potential Mechanisms of Evolutionary Specialization.</title>
        <authorList>
            <person name="Sun Y."/>
            <person name="Deng T."/>
            <person name="Zhang A."/>
            <person name="Moore M.J."/>
            <person name="Landis J.B."/>
            <person name="Lin N."/>
            <person name="Zhang H."/>
            <person name="Zhang X."/>
            <person name="Huang J."/>
            <person name="Zhang X."/>
            <person name="Sun H."/>
            <person name="Wang H."/>
        </authorList>
    </citation>
    <scope>NUCLEOTIDE SEQUENCE [LARGE SCALE GENOMIC DNA]</scope>
    <source>
        <strain evidence="3">TB1705</strain>
        <tissue evidence="3">Leaf</tissue>
    </source>
</reference>
<sequence>MDPEAVSKAFVDHYYSTFDSNRANLSNLYQDTSMLYFEGEKVQGSQNIITKFVGLPIRHYSDSVIL</sequence>
<dbReference type="InterPro" id="IPR032710">
    <property type="entry name" value="NTF2-like_dom_sf"/>
</dbReference>
<keyword evidence="1" id="KW-0653">Protein transport</keyword>
<evidence type="ECO:0000313" key="4">
    <source>
        <dbReference type="Proteomes" id="UP000541444"/>
    </source>
</evidence>
<dbReference type="InterPro" id="IPR045875">
    <property type="entry name" value="NTF2"/>
</dbReference>
<organism evidence="3 4">
    <name type="scientific">Kingdonia uniflora</name>
    <dbReference type="NCBI Taxonomy" id="39325"/>
    <lineage>
        <taxon>Eukaryota</taxon>
        <taxon>Viridiplantae</taxon>
        <taxon>Streptophyta</taxon>
        <taxon>Embryophyta</taxon>
        <taxon>Tracheophyta</taxon>
        <taxon>Spermatophyta</taxon>
        <taxon>Magnoliopsida</taxon>
        <taxon>Ranunculales</taxon>
        <taxon>Circaeasteraceae</taxon>
        <taxon>Kingdonia</taxon>
    </lineage>
</organism>
<keyword evidence="1" id="KW-0963">Cytoplasm</keyword>
<dbReference type="EMBL" id="JACGCM010000816">
    <property type="protein sequence ID" value="KAF6166034.1"/>
    <property type="molecule type" value="Genomic_DNA"/>
</dbReference>
<dbReference type="SUPFAM" id="SSF54427">
    <property type="entry name" value="NTF2-like"/>
    <property type="match status" value="1"/>
</dbReference>
<evidence type="ECO:0000313" key="3">
    <source>
        <dbReference type="EMBL" id="KAF6166034.1"/>
    </source>
</evidence>
<dbReference type="GO" id="GO:0005634">
    <property type="term" value="C:nucleus"/>
    <property type="evidence" value="ECO:0007669"/>
    <property type="project" value="UniProtKB-SubCell"/>
</dbReference>
<dbReference type="InterPro" id="IPR002075">
    <property type="entry name" value="NTF2_dom"/>
</dbReference>
<evidence type="ECO:0000256" key="1">
    <source>
        <dbReference type="RuleBase" id="RU369002"/>
    </source>
</evidence>
<evidence type="ECO:0000259" key="2">
    <source>
        <dbReference type="PROSITE" id="PS50177"/>
    </source>
</evidence>
<protein>
    <recommendedName>
        <fullName evidence="2">NTF2 domain-containing protein</fullName>
    </recommendedName>
</protein>
<dbReference type="GO" id="GO:0006913">
    <property type="term" value="P:nucleocytoplasmic transport"/>
    <property type="evidence" value="ECO:0007669"/>
    <property type="project" value="UniProtKB-UniRule"/>
</dbReference>
<dbReference type="PANTHER" id="PTHR12612">
    <property type="entry name" value="NUCLEAR TRANSPORT FACTOR 2"/>
    <property type="match status" value="1"/>
</dbReference>
<dbReference type="OrthoDB" id="6507044at2759"/>
<comment type="subcellular location">
    <subcellularLocation>
        <location evidence="1">Cytoplasm</location>
    </subcellularLocation>
    <subcellularLocation>
        <location evidence="1">Nucleus</location>
    </subcellularLocation>
</comment>
<comment type="function">
    <text evidence="1">Has a role in nuclear-cytoplasmic transport of proteins and mRNAs.</text>
</comment>
<dbReference type="AlphaFoldDB" id="A0A7J7NG81"/>
<dbReference type="GO" id="GO:0015031">
    <property type="term" value="P:protein transport"/>
    <property type="evidence" value="ECO:0007669"/>
    <property type="project" value="UniProtKB-KW"/>
</dbReference>
<dbReference type="PROSITE" id="PS50177">
    <property type="entry name" value="NTF2_DOMAIN"/>
    <property type="match status" value="1"/>
</dbReference>
<dbReference type="Pfam" id="PF02136">
    <property type="entry name" value="NTF2"/>
    <property type="match status" value="1"/>
</dbReference>
<accession>A0A7J7NG81</accession>
<comment type="caution">
    <text evidence="3">The sequence shown here is derived from an EMBL/GenBank/DDBJ whole genome shotgun (WGS) entry which is preliminary data.</text>
</comment>
<dbReference type="Proteomes" id="UP000541444">
    <property type="component" value="Unassembled WGS sequence"/>
</dbReference>
<keyword evidence="1" id="KW-0539">Nucleus</keyword>
<dbReference type="GO" id="GO:0051028">
    <property type="term" value="P:mRNA transport"/>
    <property type="evidence" value="ECO:0007669"/>
    <property type="project" value="UniProtKB-UniRule"/>
</dbReference>
<dbReference type="GO" id="GO:0005737">
    <property type="term" value="C:cytoplasm"/>
    <property type="evidence" value="ECO:0007669"/>
    <property type="project" value="UniProtKB-SubCell"/>
</dbReference>
<feature type="domain" description="NTF2" evidence="2">
    <location>
        <begin position="6"/>
        <end position="66"/>
    </location>
</feature>
<name>A0A7J7NG81_9MAGN</name>
<proteinExistence type="predicted"/>
<gene>
    <name evidence="3" type="ORF">GIB67_012931</name>
</gene>